<reference evidence="2 3" key="1">
    <citation type="submission" date="2017-07" db="EMBL/GenBank/DDBJ databases">
        <title>Annotated genome sequence of Bacterioplanes sanyensis isolated from Red Sea.</title>
        <authorList>
            <person name="Rehman Z.U."/>
        </authorList>
    </citation>
    <scope>NUCLEOTIDE SEQUENCE [LARGE SCALE GENOMIC DNA]</scope>
    <source>
        <strain evidence="2 3">NV9</strain>
    </source>
</reference>
<evidence type="ECO:0000313" key="2">
    <source>
        <dbReference type="EMBL" id="ASP39734.1"/>
    </source>
</evidence>
<evidence type="ECO:0000313" key="3">
    <source>
        <dbReference type="Proteomes" id="UP000202440"/>
    </source>
</evidence>
<organism evidence="2 3">
    <name type="scientific">Bacterioplanes sanyensis</name>
    <dbReference type="NCBI Taxonomy" id="1249553"/>
    <lineage>
        <taxon>Bacteria</taxon>
        <taxon>Pseudomonadati</taxon>
        <taxon>Pseudomonadota</taxon>
        <taxon>Gammaproteobacteria</taxon>
        <taxon>Oceanospirillales</taxon>
        <taxon>Oceanospirillaceae</taxon>
        <taxon>Bacterioplanes</taxon>
    </lineage>
</organism>
<dbReference type="PROSITE" id="PS51704">
    <property type="entry name" value="GP_PDE"/>
    <property type="match status" value="1"/>
</dbReference>
<dbReference type="PANTHER" id="PTHR46211">
    <property type="entry name" value="GLYCEROPHOSPHORYL DIESTER PHOSPHODIESTERASE"/>
    <property type="match status" value="1"/>
</dbReference>
<dbReference type="Pfam" id="PF03009">
    <property type="entry name" value="GDPD"/>
    <property type="match status" value="1"/>
</dbReference>
<gene>
    <name evidence="2" type="ORF">CHH28_14095</name>
</gene>
<dbReference type="Gene3D" id="3.20.20.190">
    <property type="entry name" value="Phosphatidylinositol (PI) phosphodiesterase"/>
    <property type="match status" value="1"/>
</dbReference>
<protein>
    <submittedName>
        <fullName evidence="2">Glycerophosphoryl diester phosphodiesterase</fullName>
    </submittedName>
</protein>
<dbReference type="AlphaFoldDB" id="A0A222FMI6"/>
<dbReference type="SUPFAM" id="SSF51695">
    <property type="entry name" value="PLC-like phosphodiesterases"/>
    <property type="match status" value="1"/>
</dbReference>
<dbReference type="InterPro" id="IPR017946">
    <property type="entry name" value="PLC-like_Pdiesterase_TIM-brl"/>
</dbReference>
<evidence type="ECO:0000259" key="1">
    <source>
        <dbReference type="PROSITE" id="PS51704"/>
    </source>
</evidence>
<sequence length="266" mass="28677">MNITTPASVWSLYQSMNGVIAHRGASGDAPENTAPAIELAQQQGANWVEVDVTISADGIAVIHHDDELQRCTNGQGLVTEHTWQQLQQLDSGTWFHPSFVGTRILTLHSLLLLAAKLQLSLNLEIKPMAGLEQATIDATAHAIHSAAQSLDALPALLISSFNVTALQLAAKHLAPWPRALNVEAIDTDWPQQLQQAQCTSLHFDAQQLIPEQLQSVTSADIACAAYTVNQPSQAQDLWQMGVCAVFSDFPGPLSGAWQAYQSGMSL</sequence>
<keyword evidence="3" id="KW-1185">Reference proteome</keyword>
<dbReference type="GO" id="GO:0008081">
    <property type="term" value="F:phosphoric diester hydrolase activity"/>
    <property type="evidence" value="ECO:0007669"/>
    <property type="project" value="InterPro"/>
</dbReference>
<dbReference type="PANTHER" id="PTHR46211:SF1">
    <property type="entry name" value="GLYCEROPHOSPHODIESTER PHOSPHODIESTERASE, CYTOPLASMIC"/>
    <property type="match status" value="1"/>
</dbReference>
<proteinExistence type="predicted"/>
<dbReference type="Proteomes" id="UP000202440">
    <property type="component" value="Chromosome"/>
</dbReference>
<dbReference type="GO" id="GO:0006629">
    <property type="term" value="P:lipid metabolic process"/>
    <property type="evidence" value="ECO:0007669"/>
    <property type="project" value="InterPro"/>
</dbReference>
<dbReference type="OrthoDB" id="9795622at2"/>
<accession>A0A222FMI6</accession>
<feature type="domain" description="GP-PDE" evidence="1">
    <location>
        <begin position="17"/>
        <end position="257"/>
    </location>
</feature>
<dbReference type="EMBL" id="CP022530">
    <property type="protein sequence ID" value="ASP39734.1"/>
    <property type="molecule type" value="Genomic_DNA"/>
</dbReference>
<dbReference type="KEGG" id="bsan:CHH28_14095"/>
<dbReference type="RefSeq" id="WP_094060909.1">
    <property type="nucleotide sequence ID" value="NZ_CP022530.1"/>
</dbReference>
<name>A0A222FMI6_9GAMM</name>
<dbReference type="InterPro" id="IPR030395">
    <property type="entry name" value="GP_PDE_dom"/>
</dbReference>